<gene>
    <name evidence="1" type="ORF">KUTeg_010679</name>
</gene>
<proteinExistence type="predicted"/>
<name>A0ABQ9F1W0_TEGGR</name>
<dbReference type="EMBL" id="JARBDR010000496">
    <property type="protein sequence ID" value="KAJ8311324.1"/>
    <property type="molecule type" value="Genomic_DNA"/>
</dbReference>
<evidence type="ECO:0000313" key="2">
    <source>
        <dbReference type="Proteomes" id="UP001217089"/>
    </source>
</evidence>
<dbReference type="Proteomes" id="UP001217089">
    <property type="component" value="Unassembled WGS sequence"/>
</dbReference>
<sequence>MFIWNLKKLIPKSKCVKGHLNGETLLCTARKTQKQAYMLVSVSQTICDHSDGNVHMDCLNRNCISCGVEFLKLQPEENDISDDAPKVQWNKYEYVEINGKKENKSGN</sequence>
<keyword evidence="2" id="KW-1185">Reference proteome</keyword>
<reference evidence="1 2" key="1">
    <citation type="submission" date="2022-12" db="EMBL/GenBank/DDBJ databases">
        <title>Chromosome-level genome of Tegillarca granosa.</title>
        <authorList>
            <person name="Kim J."/>
        </authorList>
    </citation>
    <scope>NUCLEOTIDE SEQUENCE [LARGE SCALE GENOMIC DNA]</scope>
    <source>
        <strain evidence="1">Teg-2019</strain>
        <tissue evidence="1">Adductor muscle</tissue>
    </source>
</reference>
<organism evidence="1 2">
    <name type="scientific">Tegillarca granosa</name>
    <name type="common">Malaysian cockle</name>
    <name type="synonym">Anadara granosa</name>
    <dbReference type="NCBI Taxonomy" id="220873"/>
    <lineage>
        <taxon>Eukaryota</taxon>
        <taxon>Metazoa</taxon>
        <taxon>Spiralia</taxon>
        <taxon>Lophotrochozoa</taxon>
        <taxon>Mollusca</taxon>
        <taxon>Bivalvia</taxon>
        <taxon>Autobranchia</taxon>
        <taxon>Pteriomorphia</taxon>
        <taxon>Arcoida</taxon>
        <taxon>Arcoidea</taxon>
        <taxon>Arcidae</taxon>
        <taxon>Tegillarca</taxon>
    </lineage>
</organism>
<evidence type="ECO:0000313" key="1">
    <source>
        <dbReference type="EMBL" id="KAJ8311324.1"/>
    </source>
</evidence>
<comment type="caution">
    <text evidence="1">The sequence shown here is derived from an EMBL/GenBank/DDBJ whole genome shotgun (WGS) entry which is preliminary data.</text>
</comment>
<accession>A0ABQ9F1W0</accession>
<protein>
    <submittedName>
        <fullName evidence="1">Uncharacterized protein</fullName>
    </submittedName>
</protein>